<reference evidence="1 2" key="1">
    <citation type="submission" date="2023-07" db="EMBL/GenBank/DDBJ databases">
        <title>Novel Shewanella species isolated from Baltic Sea sediments.</title>
        <authorList>
            <person name="Martin-Rodriguez A.J."/>
        </authorList>
    </citation>
    <scope>NUCLEOTIDE SEQUENCE [LARGE SCALE GENOMIC DNA]</scope>
    <source>
        <strain evidence="1 2">SP2S1-2</strain>
    </source>
</reference>
<organism evidence="1 2">
    <name type="scientific">Shewanella scandinavica</name>
    <dbReference type="NCBI Taxonomy" id="3063538"/>
    <lineage>
        <taxon>Bacteria</taxon>
        <taxon>Pseudomonadati</taxon>
        <taxon>Pseudomonadota</taxon>
        <taxon>Gammaproteobacteria</taxon>
        <taxon>Alteromonadales</taxon>
        <taxon>Shewanellaceae</taxon>
        <taxon>Shewanella</taxon>
    </lineage>
</organism>
<evidence type="ECO:0000313" key="2">
    <source>
        <dbReference type="Proteomes" id="UP001249505"/>
    </source>
</evidence>
<protein>
    <submittedName>
        <fullName evidence="1">Restriction endonuclease</fullName>
    </submittedName>
</protein>
<dbReference type="EMBL" id="JAUOES010000011">
    <property type="protein sequence ID" value="MDT3280895.1"/>
    <property type="molecule type" value="Genomic_DNA"/>
</dbReference>
<keyword evidence="1" id="KW-0378">Hydrolase</keyword>
<gene>
    <name evidence="1" type="ORF">Q4Q50_11415</name>
</gene>
<comment type="caution">
    <text evidence="1">The sequence shown here is derived from an EMBL/GenBank/DDBJ whole genome shotgun (WGS) entry which is preliminary data.</text>
</comment>
<dbReference type="RefSeq" id="WP_311899383.1">
    <property type="nucleotide sequence ID" value="NZ_JAUOES010000011.1"/>
</dbReference>
<sequence>MNTITTAQQKVRNISQLGLSIYDDIKIGDIHLWLTSDELSLLLNQRLVGASLAGLPIKTRSKTAKEMVCRALGYVLPTSFIKCQPRFSGQMFDTYVQKSNNLQVWNEELEVERRYVIIRIDENDVITKVRVISGSDLAVLDTTGTLTQKFQARLTPSHKVLELISPYDTDNIRNLLASSPIVLSQCNPTSQPQIGQLLPIAECFIRLQQLVGCTFPDAGIIQERNRGATLHAMVCNALGYSDYRDNGQFPDIKHQLLEVKLQTSQTIDLGLFCPNSEAILDIEQIGTQQVRHCDVRYALFYGHITNGVVHITNLYLTTGESFFTRFEQFGGKVLNKKIQITLPHSFFN</sequence>
<dbReference type="Proteomes" id="UP001249505">
    <property type="component" value="Unassembled WGS sequence"/>
</dbReference>
<keyword evidence="2" id="KW-1185">Reference proteome</keyword>
<name>A0ABU3FZU4_9GAMM</name>
<accession>A0ABU3FZU4</accession>
<keyword evidence="1" id="KW-0540">Nuclease</keyword>
<keyword evidence="1" id="KW-0255">Endonuclease</keyword>
<dbReference type="GO" id="GO:0004519">
    <property type="term" value="F:endonuclease activity"/>
    <property type="evidence" value="ECO:0007669"/>
    <property type="project" value="UniProtKB-KW"/>
</dbReference>
<proteinExistence type="predicted"/>
<evidence type="ECO:0000313" key="1">
    <source>
        <dbReference type="EMBL" id="MDT3280895.1"/>
    </source>
</evidence>